<gene>
    <name evidence="1" type="ORF">F7D08_1154</name>
</gene>
<comment type="caution">
    <text evidence="1">The sequence shown here is derived from an EMBL/GenBank/DDBJ whole genome shotgun (WGS) entry which is preliminary data.</text>
</comment>
<accession>A0A6I1GEZ8</accession>
<keyword evidence="2" id="KW-1185">Reference proteome</keyword>
<name>A0A6I1GEZ8_9BIFI</name>
<evidence type="ECO:0000313" key="2">
    <source>
        <dbReference type="Proteomes" id="UP000468413"/>
    </source>
</evidence>
<organism evidence="1 2">
    <name type="scientific">Bifidobacterium cebidarum</name>
    <dbReference type="NCBI Taxonomy" id="2650773"/>
    <lineage>
        <taxon>Bacteria</taxon>
        <taxon>Bacillati</taxon>
        <taxon>Actinomycetota</taxon>
        <taxon>Actinomycetes</taxon>
        <taxon>Bifidobacteriales</taxon>
        <taxon>Bifidobacteriaceae</taxon>
        <taxon>Bifidobacterium</taxon>
    </lineage>
</organism>
<proteinExistence type="predicted"/>
<sequence>MAALIHGYSPDNTKFMLFTKNPVNAATRKPLPNRRLHRIHHLGKYIHVLSALSASSVSANTAASYLA</sequence>
<dbReference type="Proteomes" id="UP000468413">
    <property type="component" value="Unassembled WGS sequence"/>
</dbReference>
<evidence type="ECO:0000313" key="1">
    <source>
        <dbReference type="EMBL" id="KAB7788117.1"/>
    </source>
</evidence>
<dbReference type="AlphaFoldDB" id="A0A6I1GEZ8"/>
<protein>
    <submittedName>
        <fullName evidence="1">Uncharacterized protein</fullName>
    </submittedName>
</protein>
<dbReference type="EMBL" id="WBVS01000005">
    <property type="protein sequence ID" value="KAB7788117.1"/>
    <property type="molecule type" value="Genomic_DNA"/>
</dbReference>
<reference evidence="1 2" key="1">
    <citation type="submission" date="2019-09" db="EMBL/GenBank/DDBJ databases">
        <title>Characterization of the phylogenetic diversity of two novel species belonging to the genus Bifidobacterium: Bifidobacterium cebidarum sp. nov. and Bifidobacterium leontopitheci sp. nov.</title>
        <authorList>
            <person name="Lugli G.A."/>
            <person name="Duranti S."/>
            <person name="Milani C."/>
            <person name="Turroni F."/>
            <person name="Ventura M."/>
        </authorList>
    </citation>
    <scope>NUCLEOTIDE SEQUENCE [LARGE SCALE GENOMIC DNA]</scope>
    <source>
        <strain evidence="1 2">LMG 31469</strain>
    </source>
</reference>